<gene>
    <name evidence="1" type="primary">LgM4147LRVhigh.14.00470.00870</name>
    <name evidence="1" type="ORF">BN36_1414380</name>
</gene>
<evidence type="ECO:0000313" key="1">
    <source>
        <dbReference type="EMBL" id="CCM13927.1"/>
    </source>
</evidence>
<dbReference type="EMBL" id="CALQ01000407">
    <property type="protein sequence ID" value="CCM13927.1"/>
    <property type="molecule type" value="Genomic_DNA"/>
</dbReference>
<reference evidence="1" key="1">
    <citation type="submission" date="2012-08" db="EMBL/GenBank/DDBJ databases">
        <title>Comparative genomics of metastatic and non-metastatic Leishmania guyanensis provides insights into polygenic factors involved in Leishmania RNA virus infection.</title>
        <authorList>
            <person name="Smith D."/>
            <person name="Hertz-Fowler C."/>
            <person name="Martin R."/>
            <person name="Dickens N."/>
            <person name="Fasel N."/>
            <person name="Falquet L."/>
            <person name="Beverley S."/>
            <person name="Zangger H."/>
            <person name="Calderon-Copete S."/>
            <person name="Mottram J."/>
            <person name="Xenarios I."/>
        </authorList>
    </citation>
    <scope>NUCLEOTIDE SEQUENCE</scope>
    <source>
        <strain evidence="1">MHOM/BR/75/M4147/SSU:IR2SAT-LUC</strain>
    </source>
</reference>
<organism evidence="1">
    <name type="scientific">Leishmania guyanensis</name>
    <dbReference type="NCBI Taxonomy" id="5670"/>
    <lineage>
        <taxon>Eukaryota</taxon>
        <taxon>Discoba</taxon>
        <taxon>Euglenozoa</taxon>
        <taxon>Kinetoplastea</taxon>
        <taxon>Metakinetoplastina</taxon>
        <taxon>Trypanosomatida</taxon>
        <taxon>Trypanosomatidae</taxon>
        <taxon>Leishmaniinae</taxon>
        <taxon>Leishmania</taxon>
        <taxon>Leishmania guyanensis species complex</taxon>
    </lineage>
</organism>
<name>A0A1E1IRP5_LEIGU</name>
<accession>A0A1E1IRP5</accession>
<proteinExistence type="predicted"/>
<sequence length="137" mass="14705">MHTFTSRTHGECMRGSARRRDSAAVGLLTASTRVLTQAAPSLTVPPSPSTNGRSMLYRYQLPLRSFSSASLCRKASSLPLPLHIKPNAARHPITECCCASLFSSQVLSALPPSTSRLVPPFGCLYVLSALTPPSYCL</sequence>
<protein>
    <submittedName>
        <fullName evidence="1">Uncharacterized protein</fullName>
    </submittedName>
</protein>
<dbReference type="AlphaFoldDB" id="A0A1E1IRP5"/>